<evidence type="ECO:0000313" key="2">
    <source>
        <dbReference type="Proteomes" id="UP000199494"/>
    </source>
</evidence>
<gene>
    <name evidence="1" type="ORF">SAMN05421630_111139</name>
</gene>
<organism evidence="1 2">
    <name type="scientific">Prauserella marina</name>
    <dbReference type="NCBI Taxonomy" id="530584"/>
    <lineage>
        <taxon>Bacteria</taxon>
        <taxon>Bacillati</taxon>
        <taxon>Actinomycetota</taxon>
        <taxon>Actinomycetes</taxon>
        <taxon>Pseudonocardiales</taxon>
        <taxon>Pseudonocardiaceae</taxon>
        <taxon>Prauserella</taxon>
    </lineage>
</organism>
<protein>
    <submittedName>
        <fullName evidence="1">Uncharacterized protein</fullName>
    </submittedName>
</protein>
<reference evidence="1 2" key="1">
    <citation type="submission" date="2016-10" db="EMBL/GenBank/DDBJ databases">
        <authorList>
            <person name="de Groot N.N."/>
        </authorList>
    </citation>
    <scope>NUCLEOTIDE SEQUENCE [LARGE SCALE GENOMIC DNA]</scope>
    <source>
        <strain evidence="1 2">CGMCC 4.5506</strain>
    </source>
</reference>
<dbReference type="AlphaFoldDB" id="A0A1G6WVI5"/>
<sequence>MNFFEEDEMVTYVMCFVLAVCLALAIPVLGALTFVAGAAVAAKAGRA</sequence>
<dbReference type="EMBL" id="FMZE01000011">
    <property type="protein sequence ID" value="SDD69902.1"/>
    <property type="molecule type" value="Genomic_DNA"/>
</dbReference>
<name>A0A1G6WVI5_9PSEU</name>
<accession>A0A1G6WVI5</accession>
<proteinExistence type="predicted"/>
<dbReference type="Proteomes" id="UP000199494">
    <property type="component" value="Unassembled WGS sequence"/>
</dbReference>
<dbReference type="STRING" id="530584.SAMN05421630_111139"/>
<evidence type="ECO:0000313" key="1">
    <source>
        <dbReference type="EMBL" id="SDD69902.1"/>
    </source>
</evidence>
<keyword evidence="2" id="KW-1185">Reference proteome</keyword>